<dbReference type="Pfam" id="PF02982">
    <property type="entry name" value="Scytalone_dh"/>
    <property type="match status" value="2"/>
</dbReference>
<dbReference type="Proteomes" id="UP001310594">
    <property type="component" value="Unassembled WGS sequence"/>
</dbReference>
<keyword evidence="2" id="KW-0456">Lyase</keyword>
<dbReference type="AlphaFoldDB" id="A0AAN7VX29"/>
<evidence type="ECO:0000256" key="1">
    <source>
        <dbReference type="ARBA" id="ARBA00008584"/>
    </source>
</evidence>
<reference evidence="4" key="1">
    <citation type="submission" date="2023-08" db="EMBL/GenBank/DDBJ databases">
        <title>Black Yeasts Isolated from many extreme environments.</title>
        <authorList>
            <person name="Coleine C."/>
            <person name="Stajich J.E."/>
            <person name="Selbmann L."/>
        </authorList>
    </citation>
    <scope>NUCLEOTIDE SEQUENCE</scope>
    <source>
        <strain evidence="4">CCFEE 5810</strain>
    </source>
</reference>
<dbReference type="InterPro" id="IPR032710">
    <property type="entry name" value="NTF2-like_dom_sf"/>
</dbReference>
<accession>A0AAN7VX29</accession>
<evidence type="ECO:0000313" key="5">
    <source>
        <dbReference type="Proteomes" id="UP001310594"/>
    </source>
</evidence>
<dbReference type="SUPFAM" id="SSF54427">
    <property type="entry name" value="NTF2-like"/>
    <property type="match status" value="1"/>
</dbReference>
<feature type="domain" description="Scytalone dehydratase-like" evidence="3">
    <location>
        <begin position="66"/>
        <end position="175"/>
    </location>
</feature>
<feature type="domain" description="Scytalone dehydratase-like" evidence="3">
    <location>
        <begin position="10"/>
        <end position="60"/>
    </location>
</feature>
<gene>
    <name evidence="4" type="ORF">LTR97_012248</name>
</gene>
<dbReference type="GO" id="GO:0016829">
    <property type="term" value="F:lyase activity"/>
    <property type="evidence" value="ECO:0007669"/>
    <property type="project" value="UniProtKB-KW"/>
</dbReference>
<proteinExistence type="inferred from homology"/>
<protein>
    <recommendedName>
        <fullName evidence="3">Scytalone dehydratase-like domain-containing protein</fullName>
    </recommendedName>
</protein>
<dbReference type="EMBL" id="JAVRQU010000025">
    <property type="protein sequence ID" value="KAK5690380.1"/>
    <property type="molecule type" value="Genomic_DNA"/>
</dbReference>
<dbReference type="Gene3D" id="3.10.450.50">
    <property type="match status" value="1"/>
</dbReference>
<evidence type="ECO:0000256" key="2">
    <source>
        <dbReference type="ARBA" id="ARBA00023239"/>
    </source>
</evidence>
<comment type="similarity">
    <text evidence="1">Belongs to the scytalone dehydratase family.</text>
</comment>
<comment type="caution">
    <text evidence="4">The sequence shown here is derived from an EMBL/GenBank/DDBJ whole genome shotgun (WGS) entry which is preliminary data.</text>
</comment>
<evidence type="ECO:0000313" key="4">
    <source>
        <dbReference type="EMBL" id="KAK5690380.1"/>
    </source>
</evidence>
<organism evidence="4 5">
    <name type="scientific">Elasticomyces elasticus</name>
    <dbReference type="NCBI Taxonomy" id="574655"/>
    <lineage>
        <taxon>Eukaryota</taxon>
        <taxon>Fungi</taxon>
        <taxon>Dikarya</taxon>
        <taxon>Ascomycota</taxon>
        <taxon>Pezizomycotina</taxon>
        <taxon>Dothideomycetes</taxon>
        <taxon>Dothideomycetidae</taxon>
        <taxon>Mycosphaerellales</taxon>
        <taxon>Teratosphaeriaceae</taxon>
        <taxon>Elasticomyces</taxon>
    </lineage>
</organism>
<sequence length="178" mass="20448">MVRAKQPAADDVIGCQTAMLEWAESYDTKDWVRFVENASPTLYIDYRNFMDTFWGMYCGKFNGIAADRLVEAIPAQEFIDKVADPGFLGNPRVKSSHFVGVSKFDQQDEDFIIGTHQMRVTHQRYKDDALTEVQRAGNGSGNCIVHYRKIDGVWKWAGLMPGIRWKEAEFDKIFYTDD</sequence>
<name>A0AAN7VX29_9PEZI</name>
<dbReference type="InterPro" id="IPR049884">
    <property type="entry name" value="Scytalone_dh"/>
</dbReference>
<evidence type="ECO:0000259" key="3">
    <source>
        <dbReference type="Pfam" id="PF02982"/>
    </source>
</evidence>